<reference evidence="2 3" key="1">
    <citation type="submission" date="2020-07" db="EMBL/GenBank/DDBJ databases">
        <title>Comparative genomics of pyrophilous fungi reveals a link between fire events and developmental genes.</title>
        <authorList>
            <consortium name="DOE Joint Genome Institute"/>
            <person name="Steindorff A.S."/>
            <person name="Carver A."/>
            <person name="Calhoun S."/>
            <person name="Stillman K."/>
            <person name="Liu H."/>
            <person name="Lipzen A."/>
            <person name="Pangilinan J."/>
            <person name="Labutti K."/>
            <person name="Bruns T.D."/>
            <person name="Grigoriev I.V."/>
        </authorList>
    </citation>
    <scope>NUCLEOTIDE SEQUENCE [LARGE SCALE GENOMIC DNA]</scope>
    <source>
        <strain evidence="2 3">CBS 144469</strain>
    </source>
</reference>
<accession>A0A8H6LVL3</accession>
<evidence type="ECO:0000256" key="1">
    <source>
        <dbReference type="SAM" id="MobiDB-lite"/>
    </source>
</evidence>
<dbReference type="Proteomes" id="UP000521943">
    <property type="component" value="Unassembled WGS sequence"/>
</dbReference>
<protein>
    <submittedName>
        <fullName evidence="2">Uncharacterized protein</fullName>
    </submittedName>
</protein>
<organism evidence="2 3">
    <name type="scientific">Ephemerocybe angulata</name>
    <dbReference type="NCBI Taxonomy" id="980116"/>
    <lineage>
        <taxon>Eukaryota</taxon>
        <taxon>Fungi</taxon>
        <taxon>Dikarya</taxon>
        <taxon>Basidiomycota</taxon>
        <taxon>Agaricomycotina</taxon>
        <taxon>Agaricomycetes</taxon>
        <taxon>Agaricomycetidae</taxon>
        <taxon>Agaricales</taxon>
        <taxon>Agaricineae</taxon>
        <taxon>Psathyrellaceae</taxon>
        <taxon>Ephemerocybe</taxon>
    </lineage>
</organism>
<gene>
    <name evidence="2" type="ORF">DFP72DRAFT_860493</name>
</gene>
<sequence length="279" mass="31235">MPAYFGNMGYEEETPFREPLQVAAALLKSTHLVYQPLLPDYPADCDLESVSSDEGTPSASSSQNSTPLSPSPRTPSASTELPKVARATCTPNGDNISDSEGTATFEIVERRLLDLVWSYGVARRSWKNHPNPRSKKNYREAQQCIRRILKESSTWDPRVQPRHMLRGGPADLRQTARTIPLFYGRSVAVIESYLCNEHGSHWEEAAMVWISAELGTKVNNSIEELARLLALEEEKGAADTVGRVRLFNAVSMGLERRTLNQAVRVRPWRHPYQGPKCEA</sequence>
<dbReference type="EMBL" id="JACGCI010000184">
    <property type="protein sequence ID" value="KAF6742412.1"/>
    <property type="molecule type" value="Genomic_DNA"/>
</dbReference>
<comment type="caution">
    <text evidence="2">The sequence shown here is derived from an EMBL/GenBank/DDBJ whole genome shotgun (WGS) entry which is preliminary data.</text>
</comment>
<evidence type="ECO:0000313" key="2">
    <source>
        <dbReference type="EMBL" id="KAF6742412.1"/>
    </source>
</evidence>
<evidence type="ECO:0000313" key="3">
    <source>
        <dbReference type="Proteomes" id="UP000521943"/>
    </source>
</evidence>
<feature type="compositionally biased region" description="Low complexity" evidence="1">
    <location>
        <begin position="57"/>
        <end position="68"/>
    </location>
</feature>
<dbReference type="AlphaFoldDB" id="A0A8H6LVL3"/>
<name>A0A8H6LVL3_9AGAR</name>
<feature type="region of interest" description="Disordered" evidence="1">
    <location>
        <begin position="45"/>
        <end position="82"/>
    </location>
</feature>
<proteinExistence type="predicted"/>
<keyword evidence="3" id="KW-1185">Reference proteome</keyword>